<evidence type="ECO:0000313" key="2">
    <source>
        <dbReference type="Proteomes" id="UP000219369"/>
    </source>
</evidence>
<organism evidence="1 2">
    <name type="scientific">Fusarium oxysporum</name>
    <name type="common">Fusarium vascular wilt</name>
    <dbReference type="NCBI Taxonomy" id="5507"/>
    <lineage>
        <taxon>Eukaryota</taxon>
        <taxon>Fungi</taxon>
        <taxon>Dikarya</taxon>
        <taxon>Ascomycota</taxon>
        <taxon>Pezizomycotina</taxon>
        <taxon>Sordariomycetes</taxon>
        <taxon>Hypocreomycetidae</taxon>
        <taxon>Hypocreales</taxon>
        <taxon>Nectriaceae</taxon>
        <taxon>Fusarium</taxon>
        <taxon>Fusarium oxysporum species complex</taxon>
    </lineage>
</organism>
<proteinExistence type="predicted"/>
<name>A0A2H3TFX8_FUSOX</name>
<dbReference type="Proteomes" id="UP000219369">
    <property type="component" value="Unassembled WGS sequence"/>
</dbReference>
<dbReference type="EMBL" id="FMJY01000006">
    <property type="protein sequence ID" value="SCO87562.1"/>
    <property type="molecule type" value="Genomic_DNA"/>
</dbReference>
<protein>
    <recommendedName>
        <fullName evidence="3">Glutamine amidotransferase domain-containing protein</fullName>
    </recommendedName>
</protein>
<dbReference type="SUPFAM" id="SSF52317">
    <property type="entry name" value="Class I glutamine amidotransferase-like"/>
    <property type="match status" value="1"/>
</dbReference>
<reference evidence="2" key="1">
    <citation type="submission" date="2016-09" db="EMBL/GenBank/DDBJ databases">
        <authorList>
            <person name="Guldener U."/>
        </authorList>
    </citation>
    <scope>NUCLEOTIDE SEQUENCE [LARGE SCALE GENOMIC DNA]</scope>
    <source>
        <strain evidence="2">V64-1</strain>
    </source>
</reference>
<accession>A0A2H3TFX8</accession>
<evidence type="ECO:0008006" key="3">
    <source>
        <dbReference type="Google" id="ProtNLM"/>
    </source>
</evidence>
<dbReference type="AlphaFoldDB" id="A0A2H3TFX8"/>
<dbReference type="Gene3D" id="3.40.50.880">
    <property type="match status" value="1"/>
</dbReference>
<gene>
    <name evidence="1" type="ORF">FRV6_11689</name>
</gene>
<sequence length="197" mass="21333">MSPHKSGPRVAIIQNFKPTNAAFATDMMTSFTDLIHKSAPDAIVDVINGVESAQLPNPSEYNTIILTGGMFNLALPEAPNSKLVGLCWGNQAVARALGGAVEFIPTGHVVGRNPDKLTGVGRDFFDAEELGHPEFTSLVSHRVLDADGGTFSSNMDEEEEKKTRDSFDVANDGEKTFATIMDWVLDRRQIVVSKEIA</sequence>
<dbReference type="InterPro" id="IPR029062">
    <property type="entry name" value="Class_I_gatase-like"/>
</dbReference>
<dbReference type="OrthoDB" id="92161at2759"/>
<evidence type="ECO:0000313" key="1">
    <source>
        <dbReference type="EMBL" id="SCO87562.1"/>
    </source>
</evidence>